<dbReference type="SUPFAM" id="SSF53098">
    <property type="entry name" value="Ribonuclease H-like"/>
    <property type="match status" value="1"/>
</dbReference>
<dbReference type="PANTHER" id="PTHR10322">
    <property type="entry name" value="DNA POLYMERASE CATALYTIC SUBUNIT"/>
    <property type="match status" value="1"/>
</dbReference>
<evidence type="ECO:0000259" key="3">
    <source>
        <dbReference type="Pfam" id="PF03104"/>
    </source>
</evidence>
<evidence type="ECO:0000256" key="2">
    <source>
        <dbReference type="SAM" id="MobiDB-lite"/>
    </source>
</evidence>
<gene>
    <name evidence="4" type="ORF">R3P38DRAFT_2959284</name>
</gene>
<dbReference type="GO" id="GO:0043625">
    <property type="term" value="C:delta DNA polymerase complex"/>
    <property type="evidence" value="ECO:0007669"/>
    <property type="project" value="TreeGrafter"/>
</dbReference>
<keyword evidence="5" id="KW-1185">Reference proteome</keyword>
<dbReference type="GO" id="GO:0006287">
    <property type="term" value="P:base-excision repair, gap-filling"/>
    <property type="evidence" value="ECO:0007669"/>
    <property type="project" value="TreeGrafter"/>
</dbReference>
<dbReference type="InterPro" id="IPR006133">
    <property type="entry name" value="DNA-dir_DNA_pol_B_exonuc"/>
</dbReference>
<protein>
    <recommendedName>
        <fullName evidence="1">DNA polymerase delta catalytic subunit</fullName>
    </recommendedName>
</protein>
<evidence type="ECO:0000313" key="4">
    <source>
        <dbReference type="EMBL" id="KAK7022087.1"/>
    </source>
</evidence>
<dbReference type="GO" id="GO:0003887">
    <property type="term" value="F:DNA-directed DNA polymerase activity"/>
    <property type="evidence" value="ECO:0007669"/>
    <property type="project" value="TreeGrafter"/>
</dbReference>
<feature type="region of interest" description="Disordered" evidence="2">
    <location>
        <begin position="1"/>
        <end position="40"/>
    </location>
</feature>
<dbReference type="Proteomes" id="UP001362999">
    <property type="component" value="Unassembled WGS sequence"/>
</dbReference>
<dbReference type="Gene3D" id="3.30.420.10">
    <property type="entry name" value="Ribonuclease H-like superfamily/Ribonuclease H"/>
    <property type="match status" value="1"/>
</dbReference>
<organism evidence="4 5">
    <name type="scientific">Favolaschia claudopus</name>
    <dbReference type="NCBI Taxonomy" id="2862362"/>
    <lineage>
        <taxon>Eukaryota</taxon>
        <taxon>Fungi</taxon>
        <taxon>Dikarya</taxon>
        <taxon>Basidiomycota</taxon>
        <taxon>Agaricomycotina</taxon>
        <taxon>Agaricomycetes</taxon>
        <taxon>Agaricomycetidae</taxon>
        <taxon>Agaricales</taxon>
        <taxon>Marasmiineae</taxon>
        <taxon>Mycenaceae</taxon>
        <taxon>Favolaschia</taxon>
    </lineage>
</organism>
<comment type="caution">
    <text evidence="4">The sequence shown here is derived from an EMBL/GenBank/DDBJ whole genome shotgun (WGS) entry which is preliminary data.</text>
</comment>
<dbReference type="InterPro" id="IPR036397">
    <property type="entry name" value="RNaseH_sf"/>
</dbReference>
<accession>A0AAW0B930</accession>
<dbReference type="EMBL" id="JAWWNJ010000037">
    <property type="protein sequence ID" value="KAK7022087.1"/>
    <property type="molecule type" value="Genomic_DNA"/>
</dbReference>
<dbReference type="Gene3D" id="2.40.50.730">
    <property type="match status" value="1"/>
</dbReference>
<sequence length="430" mass="48225">MLNATHPATVPLSRKRTERAFSPGPGDSAGPSSFKKARPIGPSQSFGEELELMSVNNSELAGPRASHRTIGAADCAQSLVFQLTDFLPHNFRSNSAALLFGVAAESALRVLVVVTDLQVSFLDFLEHQQIQTMCRVELPGGKYHENEQPERLSHNQIELIIGRQDLIVHPVESLWKMVGSESLRILSFDIETSIPEDKKSFPSPHHHAVLQIGNIVQETGDETRSYRVIYTLRGCSPIVGAEVRSFDTEGDMLLAWRQFVIDCDPDLIIGHTIARFDLMYLIHRAQLLEVPDFACLGRLKGHNTKVAEPDPKLPWRKSPILPGRLQLDVLQYFQEKTRTLAGCKLGELARKYLNGSTKEADVDFTMMNELQNGSDDDRKRLAVYCLKDAHIPMRLLFQEKCIENSVAAARQGGDFLPFSDFLRTGRNFQY</sequence>
<reference evidence="4 5" key="1">
    <citation type="journal article" date="2024" name="J Genomics">
        <title>Draft genome sequencing and assembly of Favolaschia claudopus CIRM-BRFM 2984 isolated from oak limbs.</title>
        <authorList>
            <person name="Navarro D."/>
            <person name="Drula E."/>
            <person name="Chaduli D."/>
            <person name="Cazenave R."/>
            <person name="Ahrendt S."/>
            <person name="Wang J."/>
            <person name="Lipzen A."/>
            <person name="Daum C."/>
            <person name="Barry K."/>
            <person name="Grigoriev I.V."/>
            <person name="Favel A."/>
            <person name="Rosso M.N."/>
            <person name="Martin F."/>
        </authorList>
    </citation>
    <scope>NUCLEOTIDE SEQUENCE [LARGE SCALE GENOMIC DNA]</scope>
    <source>
        <strain evidence="4 5">CIRM-BRFM 2984</strain>
    </source>
</reference>
<feature type="compositionally biased region" description="Low complexity" evidence="2">
    <location>
        <begin position="22"/>
        <end position="33"/>
    </location>
</feature>
<dbReference type="GO" id="GO:0008296">
    <property type="term" value="F:3'-5'-DNA exonuclease activity"/>
    <property type="evidence" value="ECO:0007669"/>
    <property type="project" value="TreeGrafter"/>
</dbReference>
<dbReference type="Pfam" id="PF03104">
    <property type="entry name" value="DNA_pol_B_exo1"/>
    <property type="match status" value="1"/>
</dbReference>
<dbReference type="PANTHER" id="PTHR10322:SF23">
    <property type="entry name" value="DNA POLYMERASE DELTA CATALYTIC SUBUNIT"/>
    <property type="match status" value="1"/>
</dbReference>
<evidence type="ECO:0000256" key="1">
    <source>
        <dbReference type="ARBA" id="ARBA00024411"/>
    </source>
</evidence>
<evidence type="ECO:0000313" key="5">
    <source>
        <dbReference type="Proteomes" id="UP001362999"/>
    </source>
</evidence>
<dbReference type="AlphaFoldDB" id="A0AAW0B930"/>
<feature type="domain" description="DNA-directed DNA polymerase family B exonuclease" evidence="3">
    <location>
        <begin position="124"/>
        <end position="338"/>
    </location>
</feature>
<name>A0AAW0B930_9AGAR</name>
<dbReference type="InterPro" id="IPR050240">
    <property type="entry name" value="DNA_pol_type-B"/>
</dbReference>
<dbReference type="GO" id="GO:0003676">
    <property type="term" value="F:nucleic acid binding"/>
    <property type="evidence" value="ECO:0007669"/>
    <property type="project" value="InterPro"/>
</dbReference>
<dbReference type="InterPro" id="IPR012337">
    <property type="entry name" value="RNaseH-like_sf"/>
</dbReference>
<proteinExistence type="predicted"/>
<dbReference type="GO" id="GO:0045004">
    <property type="term" value="P:DNA replication proofreading"/>
    <property type="evidence" value="ECO:0007669"/>
    <property type="project" value="TreeGrafter"/>
</dbReference>
<dbReference type="GO" id="GO:0006297">
    <property type="term" value="P:nucleotide-excision repair, DNA gap filling"/>
    <property type="evidence" value="ECO:0007669"/>
    <property type="project" value="TreeGrafter"/>
</dbReference>